<feature type="signal peptide" evidence="1">
    <location>
        <begin position="1"/>
        <end position="20"/>
    </location>
</feature>
<dbReference type="RefSeq" id="WP_200593922.1">
    <property type="nucleotide sequence ID" value="NZ_JAEPBG010000007.1"/>
</dbReference>
<keyword evidence="1" id="KW-0732">Signal</keyword>
<proteinExistence type="predicted"/>
<name>A0A934W909_9BURK</name>
<sequence length="200" mass="21258">MTSRRLFCAALATLSLAGCAGMRNQIPPQLYDLGPAQPQTSMTSLPPVALADADAPAWLDAPLMVYRLAYTDPRQPRAYAQSRWSMPPPDLLTQRLKTRLVQAGGTVLAPNSGVAGAPVLRLEVDEFEQVFDRPDASRVRISARLSALDGRRLIGQKSFVRELPAPSADAAGGAAALATAADATIADMLAWLATLPLAPR</sequence>
<evidence type="ECO:0000313" key="4">
    <source>
        <dbReference type="Proteomes" id="UP000622890"/>
    </source>
</evidence>
<keyword evidence="4" id="KW-1185">Reference proteome</keyword>
<dbReference type="Proteomes" id="UP000622890">
    <property type="component" value="Unassembled WGS sequence"/>
</dbReference>
<dbReference type="EMBL" id="JAEPBG010000007">
    <property type="protein sequence ID" value="MBK4736464.1"/>
    <property type="molecule type" value="Genomic_DNA"/>
</dbReference>
<gene>
    <name evidence="3" type="ORF">JJB74_17715</name>
</gene>
<feature type="domain" description="ABC-type transport auxiliary lipoprotein component" evidence="2">
    <location>
        <begin position="31"/>
        <end position="187"/>
    </location>
</feature>
<dbReference type="PROSITE" id="PS51257">
    <property type="entry name" value="PROKAR_LIPOPROTEIN"/>
    <property type="match status" value="1"/>
</dbReference>
<comment type="caution">
    <text evidence="3">The sequence shown here is derived from an EMBL/GenBank/DDBJ whole genome shotgun (WGS) entry which is preliminary data.</text>
</comment>
<reference evidence="3" key="1">
    <citation type="submission" date="2021-01" db="EMBL/GenBank/DDBJ databases">
        <title>Genome sequence of strain Noviherbaspirillum sp. DKR-6.</title>
        <authorList>
            <person name="Chaudhary D.K."/>
        </authorList>
    </citation>
    <scope>NUCLEOTIDE SEQUENCE</scope>
    <source>
        <strain evidence="3">DKR-6</strain>
    </source>
</reference>
<dbReference type="Pfam" id="PF03886">
    <property type="entry name" value="ABC_trans_aux"/>
    <property type="match status" value="1"/>
</dbReference>
<accession>A0A934W909</accession>
<organism evidence="3 4">
    <name type="scientific">Noviherbaspirillum pedocola</name>
    <dbReference type="NCBI Taxonomy" id="2801341"/>
    <lineage>
        <taxon>Bacteria</taxon>
        <taxon>Pseudomonadati</taxon>
        <taxon>Pseudomonadota</taxon>
        <taxon>Betaproteobacteria</taxon>
        <taxon>Burkholderiales</taxon>
        <taxon>Oxalobacteraceae</taxon>
        <taxon>Noviherbaspirillum</taxon>
    </lineage>
</organism>
<dbReference type="InterPro" id="IPR005586">
    <property type="entry name" value="ABC_trans_aux"/>
</dbReference>
<dbReference type="Gene3D" id="3.40.50.10610">
    <property type="entry name" value="ABC-type transport auxiliary lipoprotein component"/>
    <property type="match status" value="1"/>
</dbReference>
<protein>
    <submittedName>
        <fullName evidence="3">Membrane integrity-associated transporter subunit PqiC</fullName>
    </submittedName>
</protein>
<feature type="chain" id="PRO_5036859325" evidence="1">
    <location>
        <begin position="21"/>
        <end position="200"/>
    </location>
</feature>
<dbReference type="AlphaFoldDB" id="A0A934W909"/>
<evidence type="ECO:0000256" key="1">
    <source>
        <dbReference type="SAM" id="SignalP"/>
    </source>
</evidence>
<evidence type="ECO:0000313" key="3">
    <source>
        <dbReference type="EMBL" id="MBK4736464.1"/>
    </source>
</evidence>
<evidence type="ECO:0000259" key="2">
    <source>
        <dbReference type="Pfam" id="PF03886"/>
    </source>
</evidence>
<dbReference type="SUPFAM" id="SSF159594">
    <property type="entry name" value="XCC0632-like"/>
    <property type="match status" value="1"/>
</dbReference>